<evidence type="ECO:0000256" key="1">
    <source>
        <dbReference type="SAM" id="Phobius"/>
    </source>
</evidence>
<dbReference type="RefSeq" id="WP_003636792.1">
    <property type="nucleotide sequence ID" value="NC_013861.1"/>
</dbReference>
<feature type="transmembrane region" description="Helical" evidence="1">
    <location>
        <begin position="7"/>
        <end position="24"/>
    </location>
</feature>
<evidence type="ECO:0000313" key="2">
    <source>
        <dbReference type="EMBL" id="CBJ12370.1"/>
    </source>
</evidence>
<feature type="transmembrane region" description="Helical" evidence="1">
    <location>
        <begin position="70"/>
        <end position="87"/>
    </location>
</feature>
<dbReference type="EMBL" id="FN650140">
    <property type="protein sequence ID" value="CBJ12370.1"/>
    <property type="molecule type" value="Genomic_DNA"/>
</dbReference>
<keyword evidence="1" id="KW-1133">Transmembrane helix</keyword>
<dbReference type="KEGG" id="llo:LLO_1985"/>
<accession>D3HIY9</accession>
<keyword evidence="3" id="KW-1185">Reference proteome</keyword>
<dbReference type="Proteomes" id="UP000001060">
    <property type="component" value="Chromosome"/>
</dbReference>
<keyword evidence="1" id="KW-0812">Transmembrane</keyword>
<keyword evidence="1" id="KW-0472">Membrane</keyword>
<sequence>MYHLNKYSNTLILAYIAAFVVMQIGAKSNIIEGLVSLPIIIFVVVWSESIADFFKDSRVHLEQTSFKRDMFLITYSCLIAFITALIFQ</sequence>
<evidence type="ECO:0000313" key="3">
    <source>
        <dbReference type="Proteomes" id="UP000001060"/>
    </source>
</evidence>
<proteinExistence type="predicted"/>
<reference evidence="2 3" key="1">
    <citation type="journal article" date="2010" name="PLoS Genet.">
        <title>Analysis of the Legionella longbeachae genome and transcriptome uncovers unique strategies to cause Legionnaires' disease.</title>
        <authorList>
            <person name="Cazalet C."/>
            <person name="Gomez-Valero L."/>
            <person name="Rusniok C."/>
            <person name="Lomma M."/>
            <person name="Dervins-Ravault D."/>
            <person name="Newton H."/>
            <person name="Sansom F."/>
            <person name="Jarraud S."/>
            <person name="Zidane N."/>
            <person name="Ma L."/>
            <person name="Bouchier C."/>
            <person name="Etienne J."/>
            <person name="Hartland E."/>
            <person name="Buchrieser C."/>
        </authorList>
    </citation>
    <scope>NUCLEOTIDE SEQUENCE [LARGE SCALE GENOMIC DNA]</scope>
    <source>
        <strain evidence="2 3">NSW150</strain>
    </source>
</reference>
<feature type="transmembrane region" description="Helical" evidence="1">
    <location>
        <begin position="30"/>
        <end position="49"/>
    </location>
</feature>
<name>D3HIY9_LEGLN</name>
<dbReference type="GeneID" id="40926203"/>
<dbReference type="AlphaFoldDB" id="D3HIY9"/>
<dbReference type="OrthoDB" id="5637167at2"/>
<protein>
    <submittedName>
        <fullName evidence="2">Uncharacterized protein</fullName>
    </submittedName>
</protein>
<gene>
    <name evidence="2" type="ordered locus">LLO_1985</name>
</gene>
<dbReference type="HOGENOM" id="CLU_2465222_0_0_6"/>
<organism evidence="2 3">
    <name type="scientific">Legionella longbeachae serogroup 1 (strain NSW150)</name>
    <dbReference type="NCBI Taxonomy" id="661367"/>
    <lineage>
        <taxon>Bacteria</taxon>
        <taxon>Pseudomonadati</taxon>
        <taxon>Pseudomonadota</taxon>
        <taxon>Gammaproteobacteria</taxon>
        <taxon>Legionellales</taxon>
        <taxon>Legionellaceae</taxon>
        <taxon>Legionella</taxon>
    </lineage>
</organism>
<dbReference type="STRING" id="661367.LLO_1985"/>